<dbReference type="InterPro" id="IPR040051">
    <property type="entry name" value="SECISBP2"/>
</dbReference>
<name>A0A091D2M2_FUKDA</name>
<dbReference type="GO" id="GO:0043021">
    <property type="term" value="F:ribonucleoprotein complex binding"/>
    <property type="evidence" value="ECO:0007669"/>
    <property type="project" value="TreeGrafter"/>
</dbReference>
<dbReference type="Proteomes" id="UP000028990">
    <property type="component" value="Unassembled WGS sequence"/>
</dbReference>
<dbReference type="GO" id="GO:0035368">
    <property type="term" value="F:selenocysteine insertion sequence binding"/>
    <property type="evidence" value="ECO:0007669"/>
    <property type="project" value="InterPro"/>
</dbReference>
<dbReference type="GO" id="GO:0003730">
    <property type="term" value="F:mRNA 3'-UTR binding"/>
    <property type="evidence" value="ECO:0007669"/>
    <property type="project" value="TreeGrafter"/>
</dbReference>
<dbReference type="AlphaFoldDB" id="A0A091D2M2"/>
<keyword evidence="3" id="KW-1185">Reference proteome</keyword>
<dbReference type="EMBL" id="KN123498">
    <property type="protein sequence ID" value="KFO24753.1"/>
    <property type="molecule type" value="Genomic_DNA"/>
</dbReference>
<dbReference type="PANTHER" id="PTHR13284">
    <property type="entry name" value="GH01354P"/>
    <property type="match status" value="1"/>
</dbReference>
<gene>
    <name evidence="2" type="ORF">H920_13843</name>
</gene>
<feature type="region of interest" description="Disordered" evidence="1">
    <location>
        <begin position="1"/>
        <end position="40"/>
    </location>
</feature>
<proteinExistence type="predicted"/>
<sequence>MRANQKSRLVLSSRRMPGPANLRPAKPASPRSTAADSGITAASSVRSGSCVTDLLKVLGHFQDHMYRKDPAEAKTKRRFVLGLKEVLTNLKFKKLKSFDTRRYSRKAVGHCLNRTVPVSVVRIFSYDGGTVEIWRKHLEAYSDRALELEGSLEASESQMTNLSL</sequence>
<evidence type="ECO:0000313" key="2">
    <source>
        <dbReference type="EMBL" id="KFO24753.1"/>
    </source>
</evidence>
<feature type="compositionally biased region" description="Polar residues" evidence="1">
    <location>
        <begin position="30"/>
        <end position="40"/>
    </location>
</feature>
<evidence type="ECO:0000256" key="1">
    <source>
        <dbReference type="SAM" id="MobiDB-lite"/>
    </source>
</evidence>
<protein>
    <submittedName>
        <fullName evidence="2">Selenocysteine insertion sequence-binding protein 2</fullName>
    </submittedName>
</protein>
<dbReference type="GO" id="GO:1990904">
    <property type="term" value="C:ribonucleoprotein complex"/>
    <property type="evidence" value="ECO:0007669"/>
    <property type="project" value="TreeGrafter"/>
</dbReference>
<evidence type="ECO:0000313" key="3">
    <source>
        <dbReference type="Proteomes" id="UP000028990"/>
    </source>
</evidence>
<dbReference type="PANTHER" id="PTHR13284:SF9">
    <property type="entry name" value="SELENOCYSTEINE INSERTION SEQUENCE-BINDING PROTEIN 2"/>
    <property type="match status" value="1"/>
</dbReference>
<reference evidence="2 3" key="1">
    <citation type="submission" date="2013-11" db="EMBL/GenBank/DDBJ databases">
        <title>The Damaraland mole rat (Fukomys damarensis) genome and evolution of African mole rats.</title>
        <authorList>
            <person name="Gladyshev V.N."/>
            <person name="Fang X."/>
        </authorList>
    </citation>
    <scope>NUCLEOTIDE SEQUENCE [LARGE SCALE GENOMIC DNA]</scope>
    <source>
        <tissue evidence="2">Liver</tissue>
    </source>
</reference>
<dbReference type="GO" id="GO:0001514">
    <property type="term" value="P:selenocysteine incorporation"/>
    <property type="evidence" value="ECO:0007669"/>
    <property type="project" value="TreeGrafter"/>
</dbReference>
<organism evidence="2 3">
    <name type="scientific">Fukomys damarensis</name>
    <name type="common">Damaraland mole rat</name>
    <name type="synonym">Cryptomys damarensis</name>
    <dbReference type="NCBI Taxonomy" id="885580"/>
    <lineage>
        <taxon>Eukaryota</taxon>
        <taxon>Metazoa</taxon>
        <taxon>Chordata</taxon>
        <taxon>Craniata</taxon>
        <taxon>Vertebrata</taxon>
        <taxon>Euteleostomi</taxon>
        <taxon>Mammalia</taxon>
        <taxon>Eutheria</taxon>
        <taxon>Euarchontoglires</taxon>
        <taxon>Glires</taxon>
        <taxon>Rodentia</taxon>
        <taxon>Hystricomorpha</taxon>
        <taxon>Bathyergidae</taxon>
        <taxon>Fukomys</taxon>
    </lineage>
</organism>
<accession>A0A091D2M2</accession>
<dbReference type="GO" id="GO:0005739">
    <property type="term" value="C:mitochondrion"/>
    <property type="evidence" value="ECO:0007669"/>
    <property type="project" value="TreeGrafter"/>
</dbReference>